<dbReference type="PANTHER" id="PTHR47633:SF4">
    <property type="entry name" value="MYOPALLADIN ISOFORM X1"/>
    <property type="match status" value="1"/>
</dbReference>
<dbReference type="InterPro" id="IPR036179">
    <property type="entry name" value="Ig-like_dom_sf"/>
</dbReference>
<sequence length="182" mass="20807">DTAPKQEAPQFMKKIGDCEIYAGMTAKFTACASGYPEPEYEWFCDTVRLHPSNRVEMEKEGTGLVRLKISSANPDIDRGRYRLRAFNPHGEAFCEANLVFDDGLETKYKRPVGELYKDYDRFRATGAPLPLADKPIIRCMTDRYLTLSWRPSIPIGPREPVTYLVEMEEQPNGKWFTARSGE</sequence>
<feature type="domain" description="Immunoglobulin I-set" evidence="2">
    <location>
        <begin position="9"/>
        <end position="98"/>
    </location>
</feature>
<accession>A0ABC8QRR3</accession>
<evidence type="ECO:0000256" key="1">
    <source>
        <dbReference type="ARBA" id="ARBA00023319"/>
    </source>
</evidence>
<dbReference type="InterPro" id="IPR013098">
    <property type="entry name" value="Ig_I-set"/>
</dbReference>
<keyword evidence="1" id="KW-0393">Immunoglobulin domain</keyword>
<dbReference type="Pfam" id="PF07679">
    <property type="entry name" value="I-set"/>
    <property type="match status" value="1"/>
</dbReference>
<dbReference type="Proteomes" id="UP001642360">
    <property type="component" value="Unassembled WGS sequence"/>
</dbReference>
<evidence type="ECO:0000313" key="4">
    <source>
        <dbReference type="Proteomes" id="UP001642360"/>
    </source>
</evidence>
<name>A0ABC8QRR3_9AQUA</name>
<comment type="caution">
    <text evidence="3">The sequence shown here is derived from an EMBL/GenBank/DDBJ whole genome shotgun (WGS) entry which is preliminary data.</text>
</comment>
<evidence type="ECO:0000259" key="2">
    <source>
        <dbReference type="Pfam" id="PF07679"/>
    </source>
</evidence>
<reference evidence="3 4" key="1">
    <citation type="submission" date="2024-02" db="EMBL/GenBank/DDBJ databases">
        <authorList>
            <person name="Vignale AGUSTIN F."/>
            <person name="Sosa J E."/>
            <person name="Modenutti C."/>
        </authorList>
    </citation>
    <scope>NUCLEOTIDE SEQUENCE [LARGE SCALE GENOMIC DNA]</scope>
</reference>
<feature type="non-terminal residue" evidence="3">
    <location>
        <position position="1"/>
    </location>
</feature>
<gene>
    <name evidence="3" type="ORF">ILEXP_LOCUS408</name>
</gene>
<organism evidence="3 4">
    <name type="scientific">Ilex paraguariensis</name>
    <name type="common">yerba mate</name>
    <dbReference type="NCBI Taxonomy" id="185542"/>
    <lineage>
        <taxon>Eukaryota</taxon>
        <taxon>Viridiplantae</taxon>
        <taxon>Streptophyta</taxon>
        <taxon>Embryophyta</taxon>
        <taxon>Tracheophyta</taxon>
        <taxon>Spermatophyta</taxon>
        <taxon>Magnoliopsida</taxon>
        <taxon>eudicotyledons</taxon>
        <taxon>Gunneridae</taxon>
        <taxon>Pentapetalae</taxon>
        <taxon>asterids</taxon>
        <taxon>campanulids</taxon>
        <taxon>Aquifoliales</taxon>
        <taxon>Aquifoliaceae</taxon>
        <taxon>Ilex</taxon>
    </lineage>
</organism>
<protein>
    <recommendedName>
        <fullName evidence="2">Immunoglobulin I-set domain-containing protein</fullName>
    </recommendedName>
</protein>
<keyword evidence="4" id="KW-1185">Reference proteome</keyword>
<dbReference type="InterPro" id="IPR013783">
    <property type="entry name" value="Ig-like_fold"/>
</dbReference>
<dbReference type="AlphaFoldDB" id="A0ABC8QRR3"/>
<proteinExistence type="predicted"/>
<dbReference type="PANTHER" id="PTHR47633">
    <property type="entry name" value="IMMUNOGLOBULIN"/>
    <property type="match status" value="1"/>
</dbReference>
<dbReference type="SUPFAM" id="SSF48726">
    <property type="entry name" value="Immunoglobulin"/>
    <property type="match status" value="1"/>
</dbReference>
<dbReference type="EMBL" id="CAUOFW020000034">
    <property type="protein sequence ID" value="CAK9133494.1"/>
    <property type="molecule type" value="Genomic_DNA"/>
</dbReference>
<evidence type="ECO:0000313" key="3">
    <source>
        <dbReference type="EMBL" id="CAK9133494.1"/>
    </source>
</evidence>
<dbReference type="FunFam" id="2.60.40.10:FF:000107">
    <property type="entry name" value="Myosin, light chain kinase a"/>
    <property type="match status" value="1"/>
</dbReference>
<dbReference type="Gene3D" id="2.60.40.10">
    <property type="entry name" value="Immunoglobulins"/>
    <property type="match status" value="1"/>
</dbReference>